<dbReference type="PROSITE" id="PS50901">
    <property type="entry name" value="FTSK"/>
    <property type="match status" value="1"/>
</dbReference>
<evidence type="ECO:0000256" key="2">
    <source>
        <dbReference type="SAM" id="MobiDB-lite"/>
    </source>
</evidence>
<dbReference type="Pfam" id="PF13401">
    <property type="entry name" value="AAA_22"/>
    <property type="match status" value="1"/>
</dbReference>
<name>A0A0P9F4K3_9CHLR</name>
<keyword evidence="1" id="KW-0067">ATP-binding</keyword>
<feature type="transmembrane region" description="Helical" evidence="3">
    <location>
        <begin position="33"/>
        <end position="53"/>
    </location>
</feature>
<feature type="compositionally biased region" description="Pro residues" evidence="2">
    <location>
        <begin position="393"/>
        <end position="404"/>
    </location>
</feature>
<dbReference type="EMBL" id="LJCR01000922">
    <property type="protein sequence ID" value="KPV51415.1"/>
    <property type="molecule type" value="Genomic_DNA"/>
</dbReference>
<keyword evidence="3" id="KW-0472">Membrane</keyword>
<dbReference type="Gene3D" id="3.40.50.300">
    <property type="entry name" value="P-loop containing nucleotide triphosphate hydrolases"/>
    <property type="match status" value="1"/>
</dbReference>
<evidence type="ECO:0000256" key="3">
    <source>
        <dbReference type="SAM" id="Phobius"/>
    </source>
</evidence>
<keyword evidence="3" id="KW-1133">Transmembrane helix</keyword>
<accession>A0A0P9F4K3</accession>
<dbReference type="SUPFAM" id="SSF52540">
    <property type="entry name" value="P-loop containing nucleoside triphosphate hydrolases"/>
    <property type="match status" value="1"/>
</dbReference>
<dbReference type="GO" id="GO:0003677">
    <property type="term" value="F:DNA binding"/>
    <property type="evidence" value="ECO:0007669"/>
    <property type="project" value="InterPro"/>
</dbReference>
<organism evidence="5 6">
    <name type="scientific">Kouleothrix aurantiaca</name>
    <dbReference type="NCBI Taxonomy" id="186479"/>
    <lineage>
        <taxon>Bacteria</taxon>
        <taxon>Bacillati</taxon>
        <taxon>Chloroflexota</taxon>
        <taxon>Chloroflexia</taxon>
        <taxon>Chloroflexales</taxon>
        <taxon>Roseiflexineae</taxon>
        <taxon>Roseiflexaceae</taxon>
        <taxon>Kouleothrix</taxon>
    </lineage>
</organism>
<keyword evidence="1" id="KW-0547">Nucleotide-binding</keyword>
<keyword evidence="3" id="KW-0812">Transmembrane</keyword>
<feature type="non-terminal residue" evidence="5">
    <location>
        <position position="478"/>
    </location>
</feature>
<feature type="region of interest" description="Disordered" evidence="2">
    <location>
        <begin position="376"/>
        <end position="405"/>
    </location>
</feature>
<reference evidence="5 6" key="1">
    <citation type="submission" date="2015-09" db="EMBL/GenBank/DDBJ databases">
        <title>Draft genome sequence of Kouleothrix aurantiaca JCM 19913.</title>
        <authorList>
            <person name="Hemp J."/>
        </authorList>
    </citation>
    <scope>NUCLEOTIDE SEQUENCE [LARGE SCALE GENOMIC DNA]</scope>
    <source>
        <strain evidence="5 6">COM-B</strain>
    </source>
</reference>
<comment type="caution">
    <text evidence="5">The sequence shown here is derived from an EMBL/GenBank/DDBJ whole genome shotgun (WGS) entry which is preliminary data.</text>
</comment>
<dbReference type="AlphaFoldDB" id="A0A0P9F4K3"/>
<dbReference type="Proteomes" id="UP000050509">
    <property type="component" value="Unassembled WGS sequence"/>
</dbReference>
<dbReference type="GO" id="GO:0005524">
    <property type="term" value="F:ATP binding"/>
    <property type="evidence" value="ECO:0007669"/>
    <property type="project" value="UniProtKB-UniRule"/>
</dbReference>
<dbReference type="InterPro" id="IPR027417">
    <property type="entry name" value="P-loop_NTPase"/>
</dbReference>
<protein>
    <recommendedName>
        <fullName evidence="4">FtsK domain-containing protein</fullName>
    </recommendedName>
</protein>
<keyword evidence="6" id="KW-1185">Reference proteome</keyword>
<evidence type="ECO:0000259" key="4">
    <source>
        <dbReference type="PROSITE" id="PS50901"/>
    </source>
</evidence>
<proteinExistence type="predicted"/>
<feature type="binding site" evidence="1">
    <location>
        <begin position="178"/>
        <end position="185"/>
    </location>
    <ligand>
        <name>ATP</name>
        <dbReference type="ChEBI" id="CHEBI:30616"/>
    </ligand>
</feature>
<gene>
    <name evidence="5" type="ORF">SE17_21305</name>
</gene>
<dbReference type="InterPro" id="IPR002543">
    <property type="entry name" value="FtsK_dom"/>
</dbReference>
<evidence type="ECO:0000256" key="1">
    <source>
        <dbReference type="PROSITE-ProRule" id="PRU00289"/>
    </source>
</evidence>
<evidence type="ECO:0000313" key="6">
    <source>
        <dbReference type="Proteomes" id="UP000050509"/>
    </source>
</evidence>
<evidence type="ECO:0000313" key="5">
    <source>
        <dbReference type="EMBL" id="KPV51415.1"/>
    </source>
</evidence>
<dbReference type="InterPro" id="IPR049945">
    <property type="entry name" value="AAA_22"/>
</dbReference>
<feature type="domain" description="FtsK" evidence="4">
    <location>
        <begin position="161"/>
        <end position="334"/>
    </location>
</feature>
<sequence length="478" mass="50350">MHWKLYLAGGLALLLLPTGILLAWALVPYASILGLLGLGLLGGGGVAGLRVLFARGYAARALARQSDYLTIQGGAVVHRDGVLTHGVRWATHQIEAHERIELARAAGALPYAPQITVIDAPPMDAAPAALLPVSSAPPSLEAARAQGLSSSTRWYVGDADGAPQTIDLRALGMVAISGITGSGKSTSAALLAAQAALGGTLLYVCDPHHQKQDSLYRRVQPFAGAVGRFATQPHEINDLIAMLGTIYDRRMQGAGLPEPRILLLIDEFMELINREQLSDASVRTLTTLANGGRGVAMHIAAISQQWGLGSKVYQLRESISYRIIHRSSPVAVRFLLRMASPPDTLAFPRGVALVSGDGEPVRTTIYHLQAADAALAGQHAGRTPRKPYAPSVAPTPAPAQPSAPPTVQAQILAALAGASHPLTHSEIAAVIGADVATVQTEAKALFDARKVARKACKPQRNGEKFEYSPLNQPDPTPT</sequence>
<dbReference type="GO" id="GO:0016887">
    <property type="term" value="F:ATP hydrolysis activity"/>
    <property type="evidence" value="ECO:0007669"/>
    <property type="project" value="InterPro"/>
</dbReference>
<feature type="region of interest" description="Disordered" evidence="2">
    <location>
        <begin position="455"/>
        <end position="478"/>
    </location>
</feature>